<dbReference type="InterPro" id="IPR025893">
    <property type="entry name" value="Tocopherol_cyclase"/>
</dbReference>
<dbReference type="PANTHER" id="PTHR35309">
    <property type="match status" value="1"/>
</dbReference>
<keyword evidence="2" id="KW-1185">Reference proteome</keyword>
<reference evidence="1 2" key="1">
    <citation type="submission" date="2019-10" db="EMBL/GenBank/DDBJ databases">
        <title>Alkaliphilus serpentinus sp. nov. and Alkaliphilus pronyensis sp. nov., two novel anaerobic alkaliphilic species isolated from the serpentinized-hosted hydrothermal field of the Prony Bay (New Caledonia).</title>
        <authorList>
            <person name="Postec A."/>
        </authorList>
    </citation>
    <scope>NUCLEOTIDE SEQUENCE [LARGE SCALE GENOMIC DNA]</scope>
    <source>
        <strain evidence="1 2">LacT</strain>
    </source>
</reference>
<dbReference type="RefSeq" id="WP_151865280.1">
    <property type="nucleotide sequence ID" value="NZ_WBZB01000013.1"/>
</dbReference>
<evidence type="ECO:0000313" key="2">
    <source>
        <dbReference type="Proteomes" id="UP000465601"/>
    </source>
</evidence>
<dbReference type="PANTHER" id="PTHR35309:SF4">
    <property type="entry name" value="TOCOPHEROL CYCLASE"/>
    <property type="match status" value="1"/>
</dbReference>
<proteinExistence type="predicted"/>
<dbReference type="AlphaFoldDB" id="A0A833HQ98"/>
<name>A0A833HQ98_9FIRM</name>
<organism evidence="1 2">
    <name type="scientific">Alkaliphilus serpentinus</name>
    <dbReference type="NCBI Taxonomy" id="1482731"/>
    <lineage>
        <taxon>Bacteria</taxon>
        <taxon>Bacillati</taxon>
        <taxon>Bacillota</taxon>
        <taxon>Clostridia</taxon>
        <taxon>Peptostreptococcales</taxon>
        <taxon>Natronincolaceae</taxon>
        <taxon>Alkaliphilus</taxon>
    </lineage>
</organism>
<dbReference type="EMBL" id="WBZB01000013">
    <property type="protein sequence ID" value="KAB3531552.1"/>
    <property type="molecule type" value="Genomic_DNA"/>
</dbReference>
<sequence length="327" mass="37331">MYRLNKLWKPEVYQGLHKRGPYFEGWYFKNTGKDGSCCWSFIPGISLTKNYVDNHCFIQAIDGITGDSWYITYPINEFKASTDKLEIRIGDSVFSREGIDLNIKKDSFECRGSLKYSNIINYPKRLLAPGIMGWYSFVPFMECYHGIVSINHQVKGSLTINNHLQDFNGGKGYIEKDWGKSFPSSWIWMQSNNFHNEEASLMVSIAKIPWMAHSFVGFLSFIYVDNQLYSFATYNGGRVSEISYIDDKIHIEIENKSYMLHINGGYTEGGNLQAPTPKGMNRRIKESISSILDVRLLEKGGRVIFSSTGLNSGMEVCGDIEELIPKK</sequence>
<dbReference type="OrthoDB" id="9772627at2"/>
<dbReference type="SUPFAM" id="SSF159245">
    <property type="entry name" value="AttH-like"/>
    <property type="match status" value="1"/>
</dbReference>
<accession>A0A833HQ98</accession>
<evidence type="ECO:0008006" key="3">
    <source>
        <dbReference type="Google" id="ProtNLM"/>
    </source>
</evidence>
<protein>
    <recommendedName>
        <fullName evidence="3">Tocopherol cyclase</fullName>
    </recommendedName>
</protein>
<dbReference type="GO" id="GO:0009976">
    <property type="term" value="F:tocopherol cyclase activity"/>
    <property type="evidence" value="ECO:0007669"/>
    <property type="project" value="InterPro"/>
</dbReference>
<comment type="caution">
    <text evidence="1">The sequence shown here is derived from an EMBL/GenBank/DDBJ whole genome shotgun (WGS) entry which is preliminary data.</text>
</comment>
<dbReference type="Proteomes" id="UP000465601">
    <property type="component" value="Unassembled WGS sequence"/>
</dbReference>
<dbReference type="Pfam" id="PF14249">
    <property type="entry name" value="Tocopherol_cycl"/>
    <property type="match status" value="1"/>
</dbReference>
<evidence type="ECO:0000313" key="1">
    <source>
        <dbReference type="EMBL" id="KAB3531552.1"/>
    </source>
</evidence>
<gene>
    <name evidence="1" type="ORF">F8153_05090</name>
</gene>